<feature type="domain" description="HAMP" evidence="6">
    <location>
        <begin position="218"/>
        <end position="273"/>
    </location>
</feature>
<dbReference type="OrthoDB" id="1225at2"/>
<keyword evidence="4" id="KW-1133">Transmembrane helix</keyword>
<dbReference type="Proteomes" id="UP000002030">
    <property type="component" value="Chromosome"/>
</dbReference>
<dbReference type="HOGENOM" id="CLU_000445_107_27_0"/>
<dbReference type="eggNOG" id="COG0840">
    <property type="taxonomic scope" value="Bacteria"/>
</dbReference>
<evidence type="ECO:0000256" key="2">
    <source>
        <dbReference type="ARBA" id="ARBA00029447"/>
    </source>
</evidence>
<evidence type="ECO:0000313" key="7">
    <source>
        <dbReference type="EMBL" id="ACZ18352.1"/>
    </source>
</evidence>
<proteinExistence type="inferred from homology"/>
<dbReference type="PANTHER" id="PTHR32089:SF112">
    <property type="entry name" value="LYSOZYME-LIKE PROTEIN-RELATED"/>
    <property type="match status" value="1"/>
</dbReference>
<keyword evidence="4" id="KW-0812">Transmembrane</keyword>
<dbReference type="InterPro" id="IPR004089">
    <property type="entry name" value="MCPsignal_dom"/>
</dbReference>
<name>D1B7U9_THEAS</name>
<dbReference type="Pfam" id="PF00015">
    <property type="entry name" value="MCPsignal"/>
    <property type="match status" value="1"/>
</dbReference>
<dbReference type="GO" id="GO:0007165">
    <property type="term" value="P:signal transduction"/>
    <property type="evidence" value="ECO:0007669"/>
    <property type="project" value="UniProtKB-KW"/>
</dbReference>
<gene>
    <name evidence="7" type="ordered locus">Taci_0112</name>
</gene>
<evidence type="ECO:0000256" key="1">
    <source>
        <dbReference type="ARBA" id="ARBA00023224"/>
    </source>
</evidence>
<dbReference type="InterPro" id="IPR024478">
    <property type="entry name" value="HlyB_4HB_MCP"/>
</dbReference>
<dbReference type="EnsemblBacteria" id="ACZ18352">
    <property type="protein sequence ID" value="ACZ18352"/>
    <property type="gene ID" value="Taci_0112"/>
</dbReference>
<dbReference type="InterPro" id="IPR003660">
    <property type="entry name" value="HAMP_dom"/>
</dbReference>
<keyword evidence="8" id="KW-1185">Reference proteome</keyword>
<dbReference type="Gene3D" id="1.10.287.950">
    <property type="entry name" value="Methyl-accepting chemotaxis protein"/>
    <property type="match status" value="1"/>
</dbReference>
<organism evidence="7 8">
    <name type="scientific">Thermanaerovibrio acidaminovorans (strain ATCC 49978 / DSM 6589 / Su883)</name>
    <name type="common">Selenomonas acidaminovorans</name>
    <dbReference type="NCBI Taxonomy" id="525903"/>
    <lineage>
        <taxon>Bacteria</taxon>
        <taxon>Thermotogati</taxon>
        <taxon>Synergistota</taxon>
        <taxon>Synergistia</taxon>
        <taxon>Synergistales</taxon>
        <taxon>Synergistaceae</taxon>
        <taxon>Thermanaerovibrio</taxon>
    </lineage>
</organism>
<feature type="transmembrane region" description="Helical" evidence="4">
    <location>
        <begin position="194"/>
        <end position="216"/>
    </location>
</feature>
<dbReference type="KEGG" id="tai:Taci_0112"/>
<evidence type="ECO:0000256" key="4">
    <source>
        <dbReference type="SAM" id="Phobius"/>
    </source>
</evidence>
<comment type="similarity">
    <text evidence="2">Belongs to the methyl-accepting chemotaxis (MCP) protein family.</text>
</comment>
<dbReference type="PROSITE" id="PS50111">
    <property type="entry name" value="CHEMOTAXIS_TRANSDUC_2"/>
    <property type="match status" value="1"/>
</dbReference>
<reference evidence="7 8" key="1">
    <citation type="journal article" date="2009" name="Stand. Genomic Sci.">
        <title>Complete genome sequence of Thermanaerovibrio acidaminovorans type strain (Su883).</title>
        <authorList>
            <person name="Chovatia M."/>
            <person name="Sikorski J."/>
            <person name="Schroder M."/>
            <person name="Lapidus A."/>
            <person name="Nolan M."/>
            <person name="Tice H."/>
            <person name="Glavina Del Rio T."/>
            <person name="Copeland A."/>
            <person name="Cheng J.F."/>
            <person name="Lucas S."/>
            <person name="Chen F."/>
            <person name="Bruce D."/>
            <person name="Goodwin L."/>
            <person name="Pitluck S."/>
            <person name="Ivanova N."/>
            <person name="Mavromatis K."/>
            <person name="Ovchinnikova G."/>
            <person name="Pati A."/>
            <person name="Chen A."/>
            <person name="Palaniappan K."/>
            <person name="Land M."/>
            <person name="Hauser L."/>
            <person name="Chang Y.J."/>
            <person name="Jeffries C.D."/>
            <person name="Chain P."/>
            <person name="Saunders E."/>
            <person name="Detter J.C."/>
            <person name="Brettin T."/>
            <person name="Rohde M."/>
            <person name="Goker M."/>
            <person name="Spring S."/>
            <person name="Bristow J."/>
            <person name="Markowitz V."/>
            <person name="Hugenholtz P."/>
            <person name="Kyrpides N.C."/>
            <person name="Klenk H.P."/>
            <person name="Eisen J.A."/>
        </authorList>
    </citation>
    <scope>NUCLEOTIDE SEQUENCE [LARGE SCALE GENOMIC DNA]</scope>
    <source>
        <strain evidence="8">ATCC 49978 / DSM 6589 / Su883</strain>
    </source>
</reference>
<dbReference type="SMART" id="SM00283">
    <property type="entry name" value="MA"/>
    <property type="match status" value="1"/>
</dbReference>
<dbReference type="Pfam" id="PF12729">
    <property type="entry name" value="4HB_MCP_1"/>
    <property type="match status" value="1"/>
</dbReference>
<protein>
    <submittedName>
        <fullName evidence="7">Methyl-accepting chemotaxis sensory transducer</fullName>
    </submittedName>
</protein>
<evidence type="ECO:0000313" key="8">
    <source>
        <dbReference type="Proteomes" id="UP000002030"/>
    </source>
</evidence>
<dbReference type="PROSITE" id="PS51257">
    <property type="entry name" value="PROKAR_LIPOPROTEIN"/>
    <property type="match status" value="1"/>
</dbReference>
<evidence type="ECO:0000256" key="3">
    <source>
        <dbReference type="PROSITE-ProRule" id="PRU00284"/>
    </source>
</evidence>
<dbReference type="PROSITE" id="PS50885">
    <property type="entry name" value="HAMP"/>
    <property type="match status" value="1"/>
</dbReference>
<dbReference type="STRING" id="525903.Taci_0112"/>
<dbReference type="PANTHER" id="PTHR32089">
    <property type="entry name" value="METHYL-ACCEPTING CHEMOTAXIS PROTEIN MCPB"/>
    <property type="match status" value="1"/>
</dbReference>
<dbReference type="RefSeq" id="WP_012868868.1">
    <property type="nucleotide sequence ID" value="NC_013522.1"/>
</dbReference>
<feature type="transmembrane region" description="Helical" evidence="4">
    <location>
        <begin position="13"/>
        <end position="39"/>
    </location>
</feature>
<sequence length="621" mass="66999">MIFFRSLGVRGRVLFLLGASLGALIAVGSLGCLSTRGVLSSMEAMRSRCLDSVRELTRMEANLAKAKGNVYDLIFLDRTKEKDAVTADIAEWEVEQWSSQCRELIDRFKGAPLDSFEAERLEALADAMKEWDSVRGMTLKLAKEGRRDEALVNFKEEELPAMSKVLKGLEVLGDHRSELAGGISSRVARRAYRWSLLVALIAAGAFWGLLVLGLSLSNSISKPLGGVMDAMDRLSRGDVAPSGDSLVDSPVPELSRLARGVANAVEQVRDSILEVRRCARELLDRSCEFTSLSERAGEGAARAAQGVDSLAERLEELMESSRCMAASVEELSQGVQRLSHSCARMVRQSQEARSAGLLGAQMVQRLSQGLEGMASHAEGAAQRLEGLDRRASDIRGFVSRIEELSDQTNLLALNAAIEAARAGDQGRGFAVVAEEVRKLAEETRGAAVTIAQLAQGIQGDVASVAEAANGSLHGCLASRDLAEQARGAIDTMMGLLEEMSSDTGELASVAERQATYSQEMAATVRDMSAMAGQAFLESRRVRMEVQGLEEEANLVALGAREVEALSYALGEAVGRFRVEPSLTQVDLEVDKPLEKDQGLVDMTPWVEKIPLEGYPSHVAAI</sequence>
<accession>D1B7U9</accession>
<evidence type="ECO:0000259" key="5">
    <source>
        <dbReference type="PROSITE" id="PS50111"/>
    </source>
</evidence>
<dbReference type="Gene3D" id="6.10.340.10">
    <property type="match status" value="1"/>
</dbReference>
<keyword evidence="1 3" id="KW-0807">Transducer</keyword>
<dbReference type="SUPFAM" id="SSF58104">
    <property type="entry name" value="Methyl-accepting chemotaxis protein (MCP) signaling domain"/>
    <property type="match status" value="1"/>
</dbReference>
<keyword evidence="4" id="KW-0472">Membrane</keyword>
<dbReference type="EMBL" id="CP001818">
    <property type="protein sequence ID" value="ACZ18352.1"/>
    <property type="molecule type" value="Genomic_DNA"/>
</dbReference>
<feature type="domain" description="Methyl-accepting transducer" evidence="5">
    <location>
        <begin position="292"/>
        <end position="528"/>
    </location>
</feature>
<dbReference type="GO" id="GO:0016020">
    <property type="term" value="C:membrane"/>
    <property type="evidence" value="ECO:0007669"/>
    <property type="project" value="InterPro"/>
</dbReference>
<dbReference type="AlphaFoldDB" id="D1B7U9"/>
<evidence type="ECO:0000259" key="6">
    <source>
        <dbReference type="PROSITE" id="PS50885"/>
    </source>
</evidence>